<comment type="caution">
    <text evidence="1">The sequence shown here is derived from an EMBL/GenBank/DDBJ whole genome shotgun (WGS) entry which is preliminary data.</text>
</comment>
<gene>
    <name evidence="1" type="ORF">MFU01_78610</name>
</gene>
<evidence type="ECO:0008006" key="3">
    <source>
        <dbReference type="Google" id="ProtNLM"/>
    </source>
</evidence>
<evidence type="ECO:0000313" key="1">
    <source>
        <dbReference type="EMBL" id="GEN12824.1"/>
    </source>
</evidence>
<protein>
    <recommendedName>
        <fullName evidence="3">Lipoprotein</fullName>
    </recommendedName>
</protein>
<sequence length="149" mass="15808">MKRCHIGGVVLAVSLAACGEPSRERGASGALDSNKASLLPPGDPLIGSYYLTVGPAYTMAIFADGTGEITGLSPLDTCRSVGDPLYRNITLVTSTPEWSVYEGEHYEECGVPSPGWQPTIIQLGCNSATSFCGLSENDGHGLDWVFYQF</sequence>
<name>A0A511TF80_MYXFU</name>
<dbReference type="AlphaFoldDB" id="A0A511TF80"/>
<evidence type="ECO:0000313" key="2">
    <source>
        <dbReference type="Proteomes" id="UP000321514"/>
    </source>
</evidence>
<accession>A0A511TF80</accession>
<reference evidence="1 2" key="1">
    <citation type="submission" date="2019-07" db="EMBL/GenBank/DDBJ databases">
        <title>Whole genome shotgun sequence of Myxococcus fulvus NBRC 100333.</title>
        <authorList>
            <person name="Hosoyama A."/>
            <person name="Uohara A."/>
            <person name="Ohji S."/>
            <person name="Ichikawa N."/>
        </authorList>
    </citation>
    <scope>NUCLEOTIDE SEQUENCE [LARGE SCALE GENOMIC DNA]</scope>
    <source>
        <strain evidence="1 2">NBRC 100333</strain>
    </source>
</reference>
<dbReference type="Proteomes" id="UP000321514">
    <property type="component" value="Unassembled WGS sequence"/>
</dbReference>
<dbReference type="EMBL" id="BJXR01000069">
    <property type="protein sequence ID" value="GEN12824.1"/>
    <property type="molecule type" value="Genomic_DNA"/>
</dbReference>
<proteinExistence type="predicted"/>
<dbReference type="PROSITE" id="PS51257">
    <property type="entry name" value="PROKAR_LIPOPROTEIN"/>
    <property type="match status" value="1"/>
</dbReference>
<organism evidence="1 2">
    <name type="scientific">Myxococcus fulvus</name>
    <dbReference type="NCBI Taxonomy" id="33"/>
    <lineage>
        <taxon>Bacteria</taxon>
        <taxon>Pseudomonadati</taxon>
        <taxon>Myxococcota</taxon>
        <taxon>Myxococcia</taxon>
        <taxon>Myxococcales</taxon>
        <taxon>Cystobacterineae</taxon>
        <taxon>Myxococcaceae</taxon>
        <taxon>Myxococcus</taxon>
    </lineage>
</organism>
<dbReference type="RefSeq" id="WP_143097106.1">
    <property type="nucleotide sequence ID" value="NZ_BJXR01000069.1"/>
</dbReference>